<feature type="region of interest" description="Disordered" evidence="1">
    <location>
        <begin position="1"/>
        <end position="54"/>
    </location>
</feature>
<proteinExistence type="predicted"/>
<dbReference type="RefSeq" id="WP_175548974.1">
    <property type="nucleotide sequence ID" value="NZ_FRAR01000009.1"/>
</dbReference>
<dbReference type="EMBL" id="FRAR01000009">
    <property type="protein sequence ID" value="SHK23221.1"/>
    <property type="molecule type" value="Genomic_DNA"/>
</dbReference>
<gene>
    <name evidence="2" type="ORF">SAMN02745123_01178</name>
</gene>
<reference evidence="3" key="1">
    <citation type="submission" date="2016-11" db="EMBL/GenBank/DDBJ databases">
        <authorList>
            <person name="Varghese N."/>
            <person name="Submissions S."/>
        </authorList>
    </citation>
    <scope>NUCLEOTIDE SEQUENCE [LARGE SCALE GENOMIC DNA]</scope>
    <source>
        <strain evidence="3">DSM 10349</strain>
    </source>
</reference>
<protein>
    <submittedName>
        <fullName evidence="2">Uncharacterized protein</fullName>
    </submittedName>
</protein>
<evidence type="ECO:0000313" key="3">
    <source>
        <dbReference type="Proteomes" id="UP000183997"/>
    </source>
</evidence>
<evidence type="ECO:0000256" key="1">
    <source>
        <dbReference type="SAM" id="MobiDB-lite"/>
    </source>
</evidence>
<organism evidence="2 3">
    <name type="scientific">Desulforamulus aeronauticus DSM 10349</name>
    <dbReference type="NCBI Taxonomy" id="1121421"/>
    <lineage>
        <taxon>Bacteria</taxon>
        <taxon>Bacillati</taxon>
        <taxon>Bacillota</taxon>
        <taxon>Clostridia</taxon>
        <taxon>Eubacteriales</taxon>
        <taxon>Peptococcaceae</taxon>
        <taxon>Desulforamulus</taxon>
    </lineage>
</organism>
<evidence type="ECO:0000313" key="2">
    <source>
        <dbReference type="EMBL" id="SHK23221.1"/>
    </source>
</evidence>
<sequence>MSGRGTSNSPNTRYPDRPASKPARLDQFAGDVSPRLVKLEEDMGVTSRKEKKTL</sequence>
<dbReference type="Proteomes" id="UP000183997">
    <property type="component" value="Unassembled WGS sequence"/>
</dbReference>
<dbReference type="AlphaFoldDB" id="A0A1M6QSJ3"/>
<keyword evidence="3" id="KW-1185">Reference proteome</keyword>
<feature type="compositionally biased region" description="Polar residues" evidence="1">
    <location>
        <begin position="1"/>
        <end position="12"/>
    </location>
</feature>
<name>A0A1M6QSJ3_9FIRM</name>
<accession>A0A1M6QSJ3</accession>